<evidence type="ECO:0000259" key="3">
    <source>
        <dbReference type="PROSITE" id="PS51371"/>
    </source>
</evidence>
<dbReference type="PANTHER" id="PTHR43080:SF2">
    <property type="entry name" value="CBS DOMAIN-CONTAINING PROTEIN"/>
    <property type="match status" value="1"/>
</dbReference>
<comment type="caution">
    <text evidence="4">The sequence shown here is derived from an EMBL/GenBank/DDBJ whole genome shotgun (WGS) entry which is preliminary data.</text>
</comment>
<keyword evidence="1 2" id="KW-0129">CBS domain</keyword>
<dbReference type="Pfam" id="PF00571">
    <property type="entry name" value="CBS"/>
    <property type="match status" value="2"/>
</dbReference>
<evidence type="ECO:0000256" key="1">
    <source>
        <dbReference type="ARBA" id="ARBA00023122"/>
    </source>
</evidence>
<dbReference type="InterPro" id="IPR000644">
    <property type="entry name" value="CBS_dom"/>
</dbReference>
<dbReference type="SMART" id="SM00116">
    <property type="entry name" value="CBS"/>
    <property type="match status" value="2"/>
</dbReference>
<dbReference type="InterPro" id="IPR051257">
    <property type="entry name" value="Diverse_CBS-Domain"/>
</dbReference>
<reference evidence="4" key="1">
    <citation type="submission" date="2019-09" db="EMBL/GenBank/DDBJ databases">
        <title>Genomic analysis of Haloferax sp. CBA1149.</title>
        <authorList>
            <person name="Roh S.W."/>
        </authorList>
    </citation>
    <scope>NUCLEOTIDE SEQUENCE</scope>
    <source>
        <strain evidence="4">CBA1149</strain>
    </source>
</reference>
<gene>
    <name evidence="4" type="ORF">Hfx1149_08120</name>
</gene>
<protein>
    <submittedName>
        <fullName evidence="4">CBS domain-containing protein</fullName>
    </submittedName>
</protein>
<dbReference type="PROSITE" id="PS51371">
    <property type="entry name" value="CBS"/>
    <property type="match status" value="2"/>
</dbReference>
<proteinExistence type="predicted"/>
<dbReference type="InterPro" id="IPR046342">
    <property type="entry name" value="CBS_dom_sf"/>
</dbReference>
<dbReference type="AlphaFoldDB" id="A0A643JUS4"/>
<dbReference type="RefSeq" id="WP_151137180.1">
    <property type="nucleotide sequence ID" value="NZ_VZUS01000001.1"/>
</dbReference>
<dbReference type="PANTHER" id="PTHR43080">
    <property type="entry name" value="CBS DOMAIN-CONTAINING PROTEIN CBSX3, MITOCHONDRIAL"/>
    <property type="match status" value="1"/>
</dbReference>
<dbReference type="Gene3D" id="3.10.580.10">
    <property type="entry name" value="CBS-domain"/>
    <property type="match status" value="1"/>
</dbReference>
<sequence>MVMETSSVERLMTSGVCTVATDATVEDAVSTLLAEGISSLVVVDETATPVGMFTNSDLATFVSEGGSPADVTVSAWMTDHVVTIDARNSIRDAAAKMIRHGIHHLPVTDDEGHVVGMLSTMDLTAHFSYTGGSDVV</sequence>
<name>A0A643JUS4_9EURY</name>
<feature type="domain" description="CBS" evidence="3">
    <location>
        <begin position="77"/>
        <end position="135"/>
    </location>
</feature>
<dbReference type="SUPFAM" id="SSF54631">
    <property type="entry name" value="CBS-domain pair"/>
    <property type="match status" value="1"/>
</dbReference>
<feature type="domain" description="CBS" evidence="3">
    <location>
        <begin position="12"/>
        <end position="71"/>
    </location>
</feature>
<evidence type="ECO:0000313" key="4">
    <source>
        <dbReference type="EMBL" id="KAB1188000.1"/>
    </source>
</evidence>
<accession>A0A643JUS4</accession>
<evidence type="ECO:0000256" key="2">
    <source>
        <dbReference type="PROSITE-ProRule" id="PRU00703"/>
    </source>
</evidence>
<dbReference type="EMBL" id="VZUS01000001">
    <property type="protein sequence ID" value="KAB1188000.1"/>
    <property type="molecule type" value="Genomic_DNA"/>
</dbReference>
<organism evidence="4">
    <name type="scientific">Haloferax sp. CBA1149</name>
    <dbReference type="NCBI Taxonomy" id="2650753"/>
    <lineage>
        <taxon>Archaea</taxon>
        <taxon>Methanobacteriati</taxon>
        <taxon>Methanobacteriota</taxon>
        <taxon>Stenosarchaea group</taxon>
        <taxon>Halobacteria</taxon>
        <taxon>Halobacteriales</taxon>
        <taxon>Haloferacaceae</taxon>
        <taxon>Haloferax</taxon>
    </lineage>
</organism>